<name>C3VVP8_9CAUD</name>
<dbReference type="GeneID" id="7853576"/>
<dbReference type="Proteomes" id="UP000002337">
    <property type="component" value="Segment"/>
</dbReference>
<proteinExistence type="predicted"/>
<accession>C3VVP8</accession>
<dbReference type="EMBL" id="FJ896200">
    <property type="protein sequence ID" value="ACP44079.1"/>
    <property type="molecule type" value="Genomic_DNA"/>
</dbReference>
<protein>
    <submittedName>
        <fullName evidence="1">Uncharacterized protein</fullName>
    </submittedName>
</protein>
<organism evidence="1 2">
    <name type="scientific">Vibrio phage VP93</name>
    <dbReference type="NCBI Taxonomy" id="641832"/>
    <lineage>
        <taxon>Viruses</taxon>
        <taxon>Duplodnaviria</taxon>
        <taxon>Heunggongvirae</taxon>
        <taxon>Uroviricota</taxon>
        <taxon>Caudoviricetes</taxon>
        <taxon>Autographivirales</taxon>
        <taxon>Autoscriptoviridae</taxon>
        <taxon>Maculvirus</taxon>
        <taxon>Maculvirus MGD1</taxon>
        <taxon>Maculvirus VP93</taxon>
    </lineage>
</organism>
<gene>
    <name evidence="1" type="ORF">VPP93_gp8</name>
</gene>
<evidence type="ECO:0000313" key="2">
    <source>
        <dbReference type="Proteomes" id="UP000002337"/>
    </source>
</evidence>
<dbReference type="RefSeq" id="YP_002875632.1">
    <property type="nucleotide sequence ID" value="NC_012662.1"/>
</dbReference>
<sequence>MKCCLSSGLRVNLKCLSGCRRIHYLQQVSCTWQVIRQRVVVLVKTSVVLRMTRGATLTT</sequence>
<reference evidence="1 2" key="1">
    <citation type="journal article" date="2010" name="Environ. Microbiol.">
        <title>A new group of cosmopolitan bacteriophages induce a carrier state in the pandemic strain of Vibrio parahaemolyticus.</title>
        <authorList>
            <person name="Bastias R."/>
            <person name="Higuera G."/>
            <person name="Sierralta W."/>
            <person name="Espejo R.T."/>
        </authorList>
    </citation>
    <scope>NUCLEOTIDE SEQUENCE [LARGE SCALE GENOMIC DNA]</scope>
</reference>
<keyword evidence="2" id="KW-1185">Reference proteome</keyword>
<evidence type="ECO:0000313" key="1">
    <source>
        <dbReference type="EMBL" id="ACP44079.1"/>
    </source>
</evidence>
<dbReference type="KEGG" id="vg:7853576"/>